<dbReference type="EMBL" id="CAJFDI010000001">
    <property type="protein sequence ID" value="CAD5208626.1"/>
    <property type="molecule type" value="Genomic_DNA"/>
</dbReference>
<dbReference type="Proteomes" id="UP000659654">
    <property type="component" value="Unassembled WGS sequence"/>
</dbReference>
<dbReference type="Proteomes" id="UP000582659">
    <property type="component" value="Unassembled WGS sequence"/>
</dbReference>
<evidence type="ECO:0000256" key="1">
    <source>
        <dbReference type="SAM" id="MobiDB-lite"/>
    </source>
</evidence>
<protein>
    <submittedName>
        <fullName evidence="2">(pine wood nematode) hypothetical protein</fullName>
    </submittedName>
</protein>
<evidence type="ECO:0000313" key="2">
    <source>
        <dbReference type="EMBL" id="CAD5208626.1"/>
    </source>
</evidence>
<feature type="region of interest" description="Disordered" evidence="1">
    <location>
        <begin position="106"/>
        <end position="137"/>
    </location>
</feature>
<dbReference type="SMR" id="A0A811JYI3"/>
<dbReference type="EMBL" id="CAJFCV020000001">
    <property type="protein sequence ID" value="CAG9082248.1"/>
    <property type="molecule type" value="Genomic_DNA"/>
</dbReference>
<evidence type="ECO:0000313" key="3">
    <source>
        <dbReference type="Proteomes" id="UP000659654"/>
    </source>
</evidence>
<reference evidence="2" key="1">
    <citation type="submission" date="2020-09" db="EMBL/GenBank/DDBJ databases">
        <authorList>
            <person name="Kikuchi T."/>
        </authorList>
    </citation>
    <scope>NUCLEOTIDE SEQUENCE</scope>
    <source>
        <strain evidence="2">Ka4C1</strain>
    </source>
</reference>
<gene>
    <name evidence="2" type="ORF">BXYJ_LOCUS862</name>
</gene>
<dbReference type="AlphaFoldDB" id="A0A811JYI3"/>
<comment type="caution">
    <text evidence="2">The sequence shown here is derived from an EMBL/GenBank/DDBJ whole genome shotgun (WGS) entry which is preliminary data.</text>
</comment>
<sequence>MQNQCREIKNKLLQLSNGTSIFIISSLYVEMNSNRFSQSCYARVSASAERREEKKRRRQEMAQLLVERKRLKTLEDNGNVKVPQDDQKFEVSSGSNVLENVTNRTPMRTSNSRTRGHVFSQKDNDENSDITVPQDEENFGVSSGSNVLGNKPHHEYVLQVPKSTGRGSHRQSPRTKIGEFTIKIK</sequence>
<organism evidence="2 3">
    <name type="scientific">Bursaphelenchus xylophilus</name>
    <name type="common">Pinewood nematode worm</name>
    <name type="synonym">Aphelenchoides xylophilus</name>
    <dbReference type="NCBI Taxonomy" id="6326"/>
    <lineage>
        <taxon>Eukaryota</taxon>
        <taxon>Metazoa</taxon>
        <taxon>Ecdysozoa</taxon>
        <taxon>Nematoda</taxon>
        <taxon>Chromadorea</taxon>
        <taxon>Rhabditida</taxon>
        <taxon>Tylenchina</taxon>
        <taxon>Tylenchomorpha</taxon>
        <taxon>Aphelenchoidea</taxon>
        <taxon>Aphelenchoididae</taxon>
        <taxon>Bursaphelenchus</taxon>
    </lineage>
</organism>
<feature type="region of interest" description="Disordered" evidence="1">
    <location>
        <begin position="162"/>
        <end position="185"/>
    </location>
</feature>
<proteinExistence type="predicted"/>
<accession>A0A811JYI3</accession>
<name>A0A811JYI3_BURXY</name>
<keyword evidence="3" id="KW-1185">Reference proteome</keyword>